<dbReference type="SUPFAM" id="SSF64438">
    <property type="entry name" value="CNF1/YfiH-like putative cysteine hydrolases"/>
    <property type="match status" value="1"/>
</dbReference>
<dbReference type="HAMAP" id="MF_01440">
    <property type="entry name" value="CheD"/>
    <property type="match status" value="1"/>
</dbReference>
<comment type="catalytic activity">
    <reaction evidence="3">
        <text>L-glutaminyl-[protein] + H2O = L-glutamyl-[protein] + NH4(+)</text>
        <dbReference type="Rhea" id="RHEA:16441"/>
        <dbReference type="Rhea" id="RHEA-COMP:10207"/>
        <dbReference type="Rhea" id="RHEA-COMP:10208"/>
        <dbReference type="ChEBI" id="CHEBI:15377"/>
        <dbReference type="ChEBI" id="CHEBI:28938"/>
        <dbReference type="ChEBI" id="CHEBI:29973"/>
        <dbReference type="ChEBI" id="CHEBI:30011"/>
        <dbReference type="EC" id="3.5.1.44"/>
    </reaction>
</comment>
<dbReference type="EMBL" id="FLRC01000009">
    <property type="protein sequence ID" value="SBT24473.1"/>
    <property type="molecule type" value="Genomic_DNA"/>
</dbReference>
<organism evidence="5 7">
    <name type="scientific">Orrella dioscoreae</name>
    <dbReference type="NCBI Taxonomy" id="1851544"/>
    <lineage>
        <taxon>Bacteria</taxon>
        <taxon>Pseudomonadati</taxon>
        <taxon>Pseudomonadota</taxon>
        <taxon>Betaproteobacteria</taxon>
        <taxon>Burkholderiales</taxon>
        <taxon>Alcaligenaceae</taxon>
        <taxon>Orrella</taxon>
    </lineage>
</organism>
<gene>
    <name evidence="3" type="primary">cheD</name>
    <name evidence="5" type="ORF">ODI_03099</name>
    <name evidence="6" type="ORF">ODI_R4052</name>
</gene>
<feature type="region of interest" description="Disordered" evidence="4">
    <location>
        <begin position="188"/>
        <end position="212"/>
    </location>
</feature>
<dbReference type="RefSeq" id="WP_082985196.1">
    <property type="nucleotide sequence ID" value="NZ_LT907988.1"/>
</dbReference>
<dbReference type="InterPro" id="IPR038592">
    <property type="entry name" value="CheD-like_sf"/>
</dbReference>
<accession>A0A1C3JYY8</accession>
<comment type="function">
    <text evidence="3">Probably deamidates glutamine residues to glutamate on methyl-accepting chemotaxis receptors (MCPs), playing an important role in chemotaxis.</text>
</comment>
<sequence>MPFQEFRATRQYFDSAFGMQAVKVLPTEYYVSKENIMISTVLGSCVAACIRDPQAGVAGMNHFMLPEGDPASPASATMRYGAYAMEVLINELLKAGATRSRLEAKVFGGGAVLDAMQQTNIGERNAAFVLHYLKLEGIPVLAKDLGDVHARRINYFTGTGQVLVRRLITQRKAEAVIAHRELAVARSVQQDADANKPGPRPAASLVRPLRAR</sequence>
<dbReference type="NCBIfam" id="NF010014">
    <property type="entry name" value="PRK13489.1"/>
    <property type="match status" value="1"/>
</dbReference>
<reference evidence="5 7" key="1">
    <citation type="submission" date="2016-06" db="EMBL/GenBank/DDBJ databases">
        <authorList>
            <person name="Kjaerup R.B."/>
            <person name="Dalgaard T.S."/>
            <person name="Juul-Madsen H.R."/>
        </authorList>
    </citation>
    <scope>NUCLEOTIDE SEQUENCE [LARGE SCALE GENOMIC DNA]</scope>
    <source>
        <strain evidence="5">Orrdi1</strain>
    </source>
</reference>
<keyword evidence="7" id="KW-1185">Reference proteome</keyword>
<reference evidence="6 7" key="2">
    <citation type="submission" date="2017-08" db="EMBL/GenBank/DDBJ databases">
        <authorList>
            <person name="de Groot N.N."/>
        </authorList>
    </citation>
    <scope>NUCLEOTIDE SEQUENCE [LARGE SCALE GENOMIC DNA]</scope>
    <source>
        <strain evidence="6">Orrdi1</strain>
    </source>
</reference>
<evidence type="ECO:0000313" key="7">
    <source>
        <dbReference type="Proteomes" id="UP000078558"/>
    </source>
</evidence>
<dbReference type="NCBIfam" id="NF010013">
    <property type="entry name" value="PRK13487.1"/>
    <property type="match status" value="1"/>
</dbReference>
<evidence type="ECO:0000256" key="4">
    <source>
        <dbReference type="SAM" id="MobiDB-lite"/>
    </source>
</evidence>
<keyword evidence="1 3" id="KW-0145">Chemotaxis</keyword>
<dbReference type="PANTHER" id="PTHR35147:SF2">
    <property type="entry name" value="CHEMORECEPTOR GLUTAMINE DEAMIDASE CHED-RELATED"/>
    <property type="match status" value="1"/>
</dbReference>
<protein>
    <recommendedName>
        <fullName evidence="3">Probable chemoreceptor glutamine deamidase CheD</fullName>
        <ecNumber evidence="3">3.5.1.44</ecNumber>
    </recommendedName>
</protein>
<evidence type="ECO:0000256" key="1">
    <source>
        <dbReference type="ARBA" id="ARBA00022500"/>
    </source>
</evidence>
<evidence type="ECO:0000256" key="3">
    <source>
        <dbReference type="HAMAP-Rule" id="MF_01440"/>
    </source>
</evidence>
<dbReference type="InterPro" id="IPR005659">
    <property type="entry name" value="Chemorcpt_Glu_NH3ase_CheD"/>
</dbReference>
<dbReference type="AlphaFoldDB" id="A0A1C3JYY8"/>
<dbReference type="PANTHER" id="PTHR35147">
    <property type="entry name" value="CHEMORECEPTOR GLUTAMINE DEAMIDASE CHED-RELATED"/>
    <property type="match status" value="1"/>
</dbReference>
<dbReference type="GO" id="GO:0050568">
    <property type="term" value="F:protein-glutamine glutaminase activity"/>
    <property type="evidence" value="ECO:0007669"/>
    <property type="project" value="UniProtKB-UniRule"/>
</dbReference>
<dbReference type="Proteomes" id="UP000078558">
    <property type="component" value="Chromosome I"/>
</dbReference>
<evidence type="ECO:0000256" key="2">
    <source>
        <dbReference type="ARBA" id="ARBA00022801"/>
    </source>
</evidence>
<evidence type="ECO:0000313" key="6">
    <source>
        <dbReference type="EMBL" id="SOE52284.1"/>
    </source>
</evidence>
<name>A0A1C3JYY8_9BURK</name>
<dbReference type="OrthoDB" id="9807202at2"/>
<dbReference type="GO" id="GO:0006935">
    <property type="term" value="P:chemotaxis"/>
    <property type="evidence" value="ECO:0007669"/>
    <property type="project" value="UniProtKB-UniRule"/>
</dbReference>
<dbReference type="Gene3D" id="3.30.1330.200">
    <property type="match status" value="1"/>
</dbReference>
<dbReference type="CDD" id="cd16352">
    <property type="entry name" value="CheD"/>
    <property type="match status" value="1"/>
</dbReference>
<proteinExistence type="inferred from homology"/>
<dbReference type="InterPro" id="IPR011324">
    <property type="entry name" value="Cytotoxic_necrot_fac-like_cat"/>
</dbReference>
<dbReference type="KEGG" id="odi:ODI_R4052"/>
<evidence type="ECO:0000313" key="5">
    <source>
        <dbReference type="EMBL" id="SBT24473.1"/>
    </source>
</evidence>
<dbReference type="EC" id="3.5.1.44" evidence="3"/>
<dbReference type="STRING" id="1851544.ODI_03099"/>
<comment type="similarity">
    <text evidence="3">Belongs to the CheD family.</text>
</comment>
<dbReference type="Pfam" id="PF03975">
    <property type="entry name" value="CheD"/>
    <property type="match status" value="1"/>
</dbReference>
<dbReference type="EMBL" id="LT907988">
    <property type="protein sequence ID" value="SOE52284.1"/>
    <property type="molecule type" value="Genomic_DNA"/>
</dbReference>
<keyword evidence="2 3" id="KW-0378">Hydrolase</keyword>